<comment type="caution">
    <text evidence="17">The sequence shown here is derived from an EMBL/GenBank/DDBJ whole genome shotgun (WGS) entry which is preliminary data.</text>
</comment>
<dbReference type="GO" id="GO:0005739">
    <property type="term" value="C:mitochondrion"/>
    <property type="evidence" value="ECO:0007669"/>
    <property type="project" value="TreeGrafter"/>
</dbReference>
<comment type="function">
    <text evidence="13">Catalyzes the phosphorylation of various hexoses to hexose 6-phosphate.</text>
</comment>
<dbReference type="InterPro" id="IPR019807">
    <property type="entry name" value="Hexokinase_BS"/>
</dbReference>
<evidence type="ECO:0000256" key="7">
    <source>
        <dbReference type="ARBA" id="ARBA00022840"/>
    </source>
</evidence>
<reference evidence="17" key="1">
    <citation type="submission" date="2022-03" db="EMBL/GenBank/DDBJ databases">
        <authorList>
            <person name="Lindestad O."/>
        </authorList>
    </citation>
    <scope>NUCLEOTIDE SEQUENCE</scope>
</reference>
<evidence type="ECO:0000256" key="9">
    <source>
        <dbReference type="ARBA" id="ARBA00044613"/>
    </source>
</evidence>
<dbReference type="PANTHER" id="PTHR19443">
    <property type="entry name" value="HEXOKINASE"/>
    <property type="match status" value="1"/>
</dbReference>
<keyword evidence="6 14" id="KW-0418">Kinase</keyword>
<dbReference type="EMBL" id="CAKXAJ010025589">
    <property type="protein sequence ID" value="CAH2241732.1"/>
    <property type="molecule type" value="Genomic_DNA"/>
</dbReference>
<evidence type="ECO:0000313" key="17">
    <source>
        <dbReference type="EMBL" id="CAH2241732.1"/>
    </source>
</evidence>
<dbReference type="EC" id="2.7.1.-" evidence="14"/>
<accession>A0A8S4RVN2</accession>
<dbReference type="SUPFAM" id="SSF53067">
    <property type="entry name" value="Actin-like ATPase domain"/>
    <property type="match status" value="2"/>
</dbReference>
<evidence type="ECO:0000313" key="18">
    <source>
        <dbReference type="Proteomes" id="UP000838756"/>
    </source>
</evidence>
<dbReference type="PROSITE" id="PS51748">
    <property type="entry name" value="HEXOKINASE_2"/>
    <property type="match status" value="1"/>
</dbReference>
<keyword evidence="18" id="KW-1185">Reference proteome</keyword>
<dbReference type="Gene3D" id="3.30.420.40">
    <property type="match status" value="1"/>
</dbReference>
<protein>
    <recommendedName>
        <fullName evidence="14">Phosphotransferase</fullName>
        <ecNumber evidence="14">2.7.1.-</ecNumber>
    </recommendedName>
</protein>
<comment type="catalytic activity">
    <reaction evidence="9">
        <text>a D-hexose + ATP = a D-hexose 6-phosphate + ADP + H(+)</text>
        <dbReference type="Rhea" id="RHEA:22740"/>
        <dbReference type="ChEBI" id="CHEBI:4194"/>
        <dbReference type="ChEBI" id="CHEBI:15378"/>
        <dbReference type="ChEBI" id="CHEBI:30616"/>
        <dbReference type="ChEBI" id="CHEBI:229467"/>
        <dbReference type="ChEBI" id="CHEBI:456216"/>
        <dbReference type="EC" id="2.7.1.1"/>
    </reaction>
    <physiologicalReaction direction="left-to-right" evidence="9">
        <dbReference type="Rhea" id="RHEA:22741"/>
    </physiologicalReaction>
</comment>
<dbReference type="Pfam" id="PF00349">
    <property type="entry name" value="Hexokinase_1"/>
    <property type="match status" value="1"/>
</dbReference>
<evidence type="ECO:0000256" key="11">
    <source>
        <dbReference type="ARBA" id="ARBA00048160"/>
    </source>
</evidence>
<dbReference type="GO" id="GO:0006096">
    <property type="term" value="P:glycolytic process"/>
    <property type="evidence" value="ECO:0007669"/>
    <property type="project" value="UniProtKB-KW"/>
</dbReference>
<comment type="pathway">
    <text evidence="2">Carbohydrate metabolism; hexose metabolism.</text>
</comment>
<comment type="catalytic activity">
    <reaction evidence="11">
        <text>D-glucose + ATP = D-glucose 6-phosphate + ADP + H(+)</text>
        <dbReference type="Rhea" id="RHEA:17825"/>
        <dbReference type="ChEBI" id="CHEBI:4167"/>
        <dbReference type="ChEBI" id="CHEBI:15378"/>
        <dbReference type="ChEBI" id="CHEBI:30616"/>
        <dbReference type="ChEBI" id="CHEBI:61548"/>
        <dbReference type="ChEBI" id="CHEBI:456216"/>
        <dbReference type="EC" id="2.7.1.1"/>
    </reaction>
    <physiologicalReaction direction="left-to-right" evidence="11">
        <dbReference type="Rhea" id="RHEA:17826"/>
    </physiologicalReaction>
</comment>
<evidence type="ECO:0000256" key="13">
    <source>
        <dbReference type="ARBA" id="ARBA00059457"/>
    </source>
</evidence>
<dbReference type="AlphaFoldDB" id="A0A8S4RVN2"/>
<comment type="catalytic activity">
    <reaction evidence="12">
        <text>D-mannose + ATP = D-mannose 6-phosphate + ADP + H(+)</text>
        <dbReference type="Rhea" id="RHEA:11028"/>
        <dbReference type="ChEBI" id="CHEBI:4208"/>
        <dbReference type="ChEBI" id="CHEBI:15378"/>
        <dbReference type="ChEBI" id="CHEBI:30616"/>
        <dbReference type="ChEBI" id="CHEBI:58735"/>
        <dbReference type="ChEBI" id="CHEBI:456216"/>
        <dbReference type="EC" id="2.7.1.1"/>
    </reaction>
    <physiologicalReaction direction="left-to-right" evidence="12">
        <dbReference type="Rhea" id="RHEA:11029"/>
    </physiologicalReaction>
</comment>
<feature type="domain" description="Hexokinase N-terminal" evidence="15">
    <location>
        <begin position="11"/>
        <end position="204"/>
    </location>
</feature>
<sequence length="509" mass="56013">MGMAINQLPRIREECEVLHLSEKQCREIMSRLHNDLVKGLGKDSHANSIVKCWITYIQDLPNGKERGKFLALDLGGTNFRVLIINLGENHFDMQSKIYAIPNHIMTGTGIALFDHIAECLANFMKEHDVYEERLALGFTFSFPLKQLGLTKGILQRWTKGFSCSGVVGEDVVQGLKDAIARRGDLALSVMGILNDATGTLLSCAHKNPHCRIGIIIGSTGLIDRSYSISIRNAASSCLGTQDVQIDICAILNDTTGTLMSCAWKNHNCKIGLIVGTGSNACYVEKTENCELFDGEPGKSELLINTEWGAFGDDGTLDFIRTEFDRDVDNNSINPGKQIQEKMISGMYMGELVRLALVKFTRMGLLFGGRGSDMLYERGSFYTKYVSEIESDKPGDYTSCMEVLEELGLSHATEADMAGVRHVCECVSRRAAYLVSAGIATLLNKMAEPRVTVGIDGSVYRFHPHFHALMCERITQLVRPGIQFDLMLSEDGSGRGAALVAAVACRQREA</sequence>
<dbReference type="CDD" id="cd24019">
    <property type="entry name" value="ASKHA_NBD_HK_meta"/>
    <property type="match status" value="1"/>
</dbReference>
<keyword evidence="5 14" id="KW-0547">Nucleotide-binding</keyword>
<dbReference type="Pfam" id="PF03727">
    <property type="entry name" value="Hexokinase_2"/>
    <property type="match status" value="1"/>
</dbReference>
<gene>
    <name evidence="17" type="primary">jg16299</name>
    <name evidence="17" type="ORF">PAEG_LOCUS18143</name>
</gene>
<dbReference type="GO" id="GO:0005536">
    <property type="term" value="F:D-glucose binding"/>
    <property type="evidence" value="ECO:0007669"/>
    <property type="project" value="InterPro"/>
</dbReference>
<name>A0A8S4RVN2_9NEOP</name>
<dbReference type="PANTHER" id="PTHR19443:SF16">
    <property type="entry name" value="HEXOKINASE TYPE 1-RELATED"/>
    <property type="match status" value="1"/>
</dbReference>
<evidence type="ECO:0000256" key="10">
    <source>
        <dbReference type="ARBA" id="ARBA00047905"/>
    </source>
</evidence>
<dbReference type="GO" id="GO:0004340">
    <property type="term" value="F:glucokinase activity"/>
    <property type="evidence" value="ECO:0007669"/>
    <property type="project" value="TreeGrafter"/>
</dbReference>
<evidence type="ECO:0000259" key="15">
    <source>
        <dbReference type="Pfam" id="PF00349"/>
    </source>
</evidence>
<dbReference type="PRINTS" id="PR00475">
    <property type="entry name" value="HEXOKINASE"/>
</dbReference>
<dbReference type="FunFam" id="3.40.367.20:FF:000005">
    <property type="entry name" value="Phosphotransferase"/>
    <property type="match status" value="1"/>
</dbReference>
<dbReference type="InterPro" id="IPR043129">
    <property type="entry name" value="ATPase_NBD"/>
</dbReference>
<comment type="catalytic activity">
    <reaction evidence="10">
        <text>D-fructose + ATP = D-fructose 6-phosphate + ADP + H(+)</text>
        <dbReference type="Rhea" id="RHEA:16125"/>
        <dbReference type="ChEBI" id="CHEBI:15378"/>
        <dbReference type="ChEBI" id="CHEBI:30616"/>
        <dbReference type="ChEBI" id="CHEBI:37721"/>
        <dbReference type="ChEBI" id="CHEBI:61527"/>
        <dbReference type="ChEBI" id="CHEBI:456216"/>
        <dbReference type="EC" id="2.7.1.1"/>
    </reaction>
    <physiologicalReaction direction="left-to-right" evidence="10">
        <dbReference type="Rhea" id="RHEA:16126"/>
    </physiologicalReaction>
</comment>
<dbReference type="InterPro" id="IPR022673">
    <property type="entry name" value="Hexokinase_C"/>
</dbReference>
<evidence type="ECO:0000256" key="6">
    <source>
        <dbReference type="ARBA" id="ARBA00022777"/>
    </source>
</evidence>
<evidence type="ECO:0000259" key="16">
    <source>
        <dbReference type="Pfam" id="PF03727"/>
    </source>
</evidence>
<dbReference type="PROSITE" id="PS00378">
    <property type="entry name" value="HEXOKINASE_1"/>
    <property type="match status" value="1"/>
</dbReference>
<dbReference type="GO" id="GO:0006006">
    <property type="term" value="P:glucose metabolic process"/>
    <property type="evidence" value="ECO:0007669"/>
    <property type="project" value="TreeGrafter"/>
</dbReference>
<comment type="pathway">
    <text evidence="1">Carbohydrate degradation; glycolysis; D-glyceraldehyde 3-phosphate and glycerone phosphate from D-glucose: step 1/4.</text>
</comment>
<evidence type="ECO:0000256" key="5">
    <source>
        <dbReference type="ARBA" id="ARBA00022741"/>
    </source>
</evidence>
<dbReference type="GO" id="GO:0008865">
    <property type="term" value="F:fructokinase activity"/>
    <property type="evidence" value="ECO:0007669"/>
    <property type="project" value="TreeGrafter"/>
</dbReference>
<dbReference type="Gene3D" id="3.40.367.20">
    <property type="match status" value="1"/>
</dbReference>
<dbReference type="GO" id="GO:0001678">
    <property type="term" value="P:intracellular glucose homeostasis"/>
    <property type="evidence" value="ECO:0007669"/>
    <property type="project" value="InterPro"/>
</dbReference>
<evidence type="ECO:0000256" key="1">
    <source>
        <dbReference type="ARBA" id="ARBA00004888"/>
    </source>
</evidence>
<dbReference type="InterPro" id="IPR001312">
    <property type="entry name" value="Hexokinase"/>
</dbReference>
<dbReference type="GO" id="GO:0005829">
    <property type="term" value="C:cytosol"/>
    <property type="evidence" value="ECO:0007669"/>
    <property type="project" value="TreeGrafter"/>
</dbReference>
<comment type="similarity">
    <text evidence="3 14">Belongs to the hexokinase family.</text>
</comment>
<dbReference type="InterPro" id="IPR022672">
    <property type="entry name" value="Hexokinase_N"/>
</dbReference>
<dbReference type="OrthoDB" id="419537at2759"/>
<evidence type="ECO:0000256" key="3">
    <source>
        <dbReference type="ARBA" id="ARBA00009225"/>
    </source>
</evidence>
<organism evidence="17 18">
    <name type="scientific">Pararge aegeria aegeria</name>
    <dbReference type="NCBI Taxonomy" id="348720"/>
    <lineage>
        <taxon>Eukaryota</taxon>
        <taxon>Metazoa</taxon>
        <taxon>Ecdysozoa</taxon>
        <taxon>Arthropoda</taxon>
        <taxon>Hexapoda</taxon>
        <taxon>Insecta</taxon>
        <taxon>Pterygota</taxon>
        <taxon>Neoptera</taxon>
        <taxon>Endopterygota</taxon>
        <taxon>Lepidoptera</taxon>
        <taxon>Glossata</taxon>
        <taxon>Ditrysia</taxon>
        <taxon>Papilionoidea</taxon>
        <taxon>Nymphalidae</taxon>
        <taxon>Satyrinae</taxon>
        <taxon>Satyrini</taxon>
        <taxon>Parargina</taxon>
        <taxon>Pararge</taxon>
    </lineage>
</organism>
<keyword evidence="8 14" id="KW-0324">Glycolysis</keyword>
<dbReference type="FunFam" id="3.30.420.40:FF:000095">
    <property type="entry name" value="Phosphotransferase"/>
    <property type="match status" value="1"/>
</dbReference>
<evidence type="ECO:0000256" key="8">
    <source>
        <dbReference type="ARBA" id="ARBA00023152"/>
    </source>
</evidence>
<feature type="domain" description="Hexokinase C-terminal" evidence="16">
    <location>
        <begin position="269"/>
        <end position="502"/>
    </location>
</feature>
<keyword evidence="7 14" id="KW-0067">ATP-binding</keyword>
<evidence type="ECO:0000256" key="14">
    <source>
        <dbReference type="RuleBase" id="RU362007"/>
    </source>
</evidence>
<evidence type="ECO:0000256" key="4">
    <source>
        <dbReference type="ARBA" id="ARBA00022679"/>
    </source>
</evidence>
<keyword evidence="4 14" id="KW-0808">Transferase</keyword>
<dbReference type="GO" id="GO:0005524">
    <property type="term" value="F:ATP binding"/>
    <property type="evidence" value="ECO:0007669"/>
    <property type="project" value="UniProtKB-UniRule"/>
</dbReference>
<evidence type="ECO:0000256" key="12">
    <source>
        <dbReference type="ARBA" id="ARBA00050361"/>
    </source>
</evidence>
<proteinExistence type="inferred from homology"/>
<dbReference type="Proteomes" id="UP000838756">
    <property type="component" value="Unassembled WGS sequence"/>
</dbReference>
<evidence type="ECO:0000256" key="2">
    <source>
        <dbReference type="ARBA" id="ARBA00005028"/>
    </source>
</evidence>